<evidence type="ECO:0000313" key="3">
    <source>
        <dbReference type="Proteomes" id="UP000283895"/>
    </source>
</evidence>
<evidence type="ECO:0000313" key="2">
    <source>
        <dbReference type="EMBL" id="ROV92978.1"/>
    </source>
</evidence>
<organism evidence="2 3">
    <name type="scientific">Cytospora schulzeri</name>
    <dbReference type="NCBI Taxonomy" id="448051"/>
    <lineage>
        <taxon>Eukaryota</taxon>
        <taxon>Fungi</taxon>
        <taxon>Dikarya</taxon>
        <taxon>Ascomycota</taxon>
        <taxon>Pezizomycotina</taxon>
        <taxon>Sordariomycetes</taxon>
        <taxon>Sordariomycetidae</taxon>
        <taxon>Diaporthales</taxon>
        <taxon>Cytosporaceae</taxon>
        <taxon>Cytospora</taxon>
    </lineage>
</organism>
<dbReference type="OrthoDB" id="3557800at2759"/>
<gene>
    <name evidence="2" type="ORF">VMCG_08972</name>
</gene>
<feature type="compositionally biased region" description="Pro residues" evidence="1">
    <location>
        <begin position="1"/>
        <end position="13"/>
    </location>
</feature>
<dbReference type="EMBL" id="LKEA01000047">
    <property type="protein sequence ID" value="ROV92978.1"/>
    <property type="molecule type" value="Genomic_DNA"/>
</dbReference>
<comment type="caution">
    <text evidence="2">The sequence shown here is derived from an EMBL/GenBank/DDBJ whole genome shotgun (WGS) entry which is preliminary data.</text>
</comment>
<feature type="region of interest" description="Disordered" evidence="1">
    <location>
        <begin position="1"/>
        <end position="32"/>
    </location>
</feature>
<proteinExistence type="predicted"/>
<evidence type="ECO:0000256" key="1">
    <source>
        <dbReference type="SAM" id="MobiDB-lite"/>
    </source>
</evidence>
<dbReference type="AlphaFoldDB" id="A0A423VPP2"/>
<name>A0A423VPP2_9PEZI</name>
<reference evidence="2 3" key="1">
    <citation type="submission" date="2015-09" db="EMBL/GenBank/DDBJ databases">
        <title>Host preference determinants of Valsa canker pathogens revealed by comparative genomics.</title>
        <authorList>
            <person name="Yin Z."/>
            <person name="Huang L."/>
        </authorList>
    </citation>
    <scope>NUCLEOTIDE SEQUENCE [LARGE SCALE GENOMIC DNA]</scope>
    <source>
        <strain evidence="2 3">03-1</strain>
    </source>
</reference>
<dbReference type="Proteomes" id="UP000283895">
    <property type="component" value="Unassembled WGS sequence"/>
</dbReference>
<protein>
    <submittedName>
        <fullName evidence="2">Uncharacterized protein</fullName>
    </submittedName>
</protein>
<feature type="compositionally biased region" description="Basic and acidic residues" evidence="1">
    <location>
        <begin position="19"/>
        <end position="32"/>
    </location>
</feature>
<sequence>MPDSPMPPRPPTPQVLLHRMPDKSPDDPSETTRKPYKYLILTMGSTAVAGKLQIACSVADGLSCPLYQGDSIHNSSAKAATQQSRRIHCYKRKHPLHAAPPVASTFPFNGPSSSLNTVFTLSMKGRIRGENPALMVLTHPELAPWHRLAIRKAVGAYGIGVVFVPLYGEGDEEEDPPILLPLDPTTSMRSSSPKGKFFGREHGWGNLDGEMRLCIDVNADVERKTDEILEALKDVMGIEN</sequence>
<keyword evidence="3" id="KW-1185">Reference proteome</keyword>
<accession>A0A423VPP2</accession>